<reference evidence="1" key="1">
    <citation type="submission" date="2021-03" db="EMBL/GenBank/DDBJ databases">
        <title>Chromosome level genome of the anhydrobiotic midge Polypedilum vanderplanki.</title>
        <authorList>
            <person name="Yoshida Y."/>
            <person name="Kikawada T."/>
            <person name="Gusev O."/>
        </authorList>
    </citation>
    <scope>NUCLEOTIDE SEQUENCE</scope>
    <source>
        <strain evidence="1">NIAS01</strain>
        <tissue evidence="1">Whole body or cell culture</tissue>
    </source>
</reference>
<dbReference type="Proteomes" id="UP001107558">
    <property type="component" value="Chromosome 1"/>
</dbReference>
<accession>A0A9J6CST4</accession>
<name>A0A9J6CST4_POLVA</name>
<keyword evidence="2" id="KW-1185">Reference proteome</keyword>
<comment type="caution">
    <text evidence="1">The sequence shown here is derived from an EMBL/GenBank/DDBJ whole genome shotgun (WGS) entry which is preliminary data.</text>
</comment>
<gene>
    <name evidence="1" type="ORF">PVAND_014341</name>
</gene>
<protein>
    <submittedName>
        <fullName evidence="1">Uncharacterized protein</fullName>
    </submittedName>
</protein>
<evidence type="ECO:0000313" key="1">
    <source>
        <dbReference type="EMBL" id="KAG5685149.1"/>
    </source>
</evidence>
<dbReference type="AlphaFoldDB" id="A0A9J6CST4"/>
<sequence length="209" mass="24695">MQVARTSFKNTDGLLRHLNSQHKFPKDTENNTLNNQTQIIDTPSEISVDNLAKFHDASKDYTNDPNEEIFLEDTTYSKQIKISYNDLRPSQYFNLLESILVDVELDQSIFRCKLISHKNTTYKIGYFIFKHLDNQTECLKIVDQLIWNTNCFIITEEYYIKSYKKHMRCYELGDSKGIFKLISVEDLTGIPFLMHKVNSKHFYFRTNHV</sequence>
<dbReference type="EMBL" id="JADBJN010000001">
    <property type="protein sequence ID" value="KAG5685149.1"/>
    <property type="molecule type" value="Genomic_DNA"/>
</dbReference>
<proteinExistence type="predicted"/>
<organism evidence="1 2">
    <name type="scientific">Polypedilum vanderplanki</name>
    <name type="common">Sleeping chironomid midge</name>
    <dbReference type="NCBI Taxonomy" id="319348"/>
    <lineage>
        <taxon>Eukaryota</taxon>
        <taxon>Metazoa</taxon>
        <taxon>Ecdysozoa</taxon>
        <taxon>Arthropoda</taxon>
        <taxon>Hexapoda</taxon>
        <taxon>Insecta</taxon>
        <taxon>Pterygota</taxon>
        <taxon>Neoptera</taxon>
        <taxon>Endopterygota</taxon>
        <taxon>Diptera</taxon>
        <taxon>Nematocera</taxon>
        <taxon>Chironomoidea</taxon>
        <taxon>Chironomidae</taxon>
        <taxon>Chironominae</taxon>
        <taxon>Polypedilum</taxon>
        <taxon>Polypedilum</taxon>
    </lineage>
</organism>
<evidence type="ECO:0000313" key="2">
    <source>
        <dbReference type="Proteomes" id="UP001107558"/>
    </source>
</evidence>